<dbReference type="AlphaFoldDB" id="A0A5B8RK37"/>
<sequence>MTRLTNFREKFKPSPLKFVKLNMKVPHTSKRHRERRPSSTKDTYQTPKH</sequence>
<dbReference type="EMBL" id="MN079957">
    <property type="protein sequence ID" value="QEA08132.1"/>
    <property type="molecule type" value="Genomic_DNA"/>
</dbReference>
<gene>
    <name evidence="2" type="ORF">KBTEX_04509</name>
</gene>
<feature type="region of interest" description="Disordered" evidence="1">
    <location>
        <begin position="21"/>
        <end position="49"/>
    </location>
</feature>
<reference evidence="2" key="1">
    <citation type="submission" date="2019-06" db="EMBL/GenBank/DDBJ databases">
        <authorList>
            <person name="Murdoch R.W."/>
            <person name="Fathepure B."/>
        </authorList>
    </citation>
    <scope>NUCLEOTIDE SEQUENCE</scope>
</reference>
<accession>A0A5B8RK37</accession>
<evidence type="ECO:0000313" key="2">
    <source>
        <dbReference type="EMBL" id="QEA08132.1"/>
    </source>
</evidence>
<evidence type="ECO:0000256" key="1">
    <source>
        <dbReference type="SAM" id="MobiDB-lite"/>
    </source>
</evidence>
<proteinExistence type="predicted"/>
<protein>
    <submittedName>
        <fullName evidence="2">Uncharacterized protein</fullName>
    </submittedName>
</protein>
<feature type="compositionally biased region" description="Polar residues" evidence="1">
    <location>
        <begin position="40"/>
        <end position="49"/>
    </location>
</feature>
<name>A0A5B8RK37_9ZZZZ</name>
<organism evidence="2">
    <name type="scientific">uncultured organism</name>
    <dbReference type="NCBI Taxonomy" id="155900"/>
    <lineage>
        <taxon>unclassified sequences</taxon>
        <taxon>environmental samples</taxon>
    </lineage>
</organism>